<keyword evidence="1" id="KW-0805">Transcription regulation</keyword>
<sequence>MEEHIEQRLSSLRVMLLKMLSGSYYQRIKRSKHNDILESFIIGFNVLAEEFQDVLVHQGYANRDAAILDVVQMSFIINEHGMVEMVNKIACKTLSRRKRNIIDRPFEALLTEGSVKKWEKVFQQNEKRRAYDTSVDLVFKSKDGLEIPKTVYVSRYYKNAQGYRTLITVIHHTNYQKKLQSGISGKINKGKLNEKRRSVKDRIALLKKSKVRLSLEDIQKIKMGHDMILTNLKDDFPPLKEFALQLGTNEFKLKYGFKELYGTTVHKFLIEERLRKALMMVLYSDRPFKSIAEMTGFKSLPHFSRSFKNTYGHSPSVMRKINND</sequence>
<reference evidence="5 6" key="1">
    <citation type="submission" date="2019-01" db="EMBL/GenBank/DDBJ databases">
        <title>Genome sequence of the Antarctic species Gelidibacter gilvus ACAM 158(T).</title>
        <authorList>
            <person name="Bowman J.P."/>
        </authorList>
    </citation>
    <scope>NUCLEOTIDE SEQUENCE [LARGE SCALE GENOMIC DNA]</scope>
    <source>
        <strain evidence="5 6">IC158</strain>
    </source>
</reference>
<dbReference type="SMART" id="SM00342">
    <property type="entry name" value="HTH_ARAC"/>
    <property type="match status" value="1"/>
</dbReference>
<keyword evidence="6" id="KW-1185">Reference proteome</keyword>
<dbReference type="Proteomes" id="UP000289792">
    <property type="component" value="Unassembled WGS sequence"/>
</dbReference>
<dbReference type="SUPFAM" id="SSF55785">
    <property type="entry name" value="PYP-like sensor domain (PAS domain)"/>
    <property type="match status" value="1"/>
</dbReference>
<dbReference type="InterPro" id="IPR018060">
    <property type="entry name" value="HTH_AraC"/>
</dbReference>
<feature type="domain" description="HTH araC/xylS-type" evidence="4">
    <location>
        <begin position="222"/>
        <end position="321"/>
    </location>
</feature>
<name>A0A4Q0XDU2_9FLAO</name>
<dbReference type="SUPFAM" id="SSF46689">
    <property type="entry name" value="Homeodomain-like"/>
    <property type="match status" value="1"/>
</dbReference>
<dbReference type="Pfam" id="PF12833">
    <property type="entry name" value="HTH_18"/>
    <property type="match status" value="1"/>
</dbReference>
<dbReference type="GO" id="GO:0043565">
    <property type="term" value="F:sequence-specific DNA binding"/>
    <property type="evidence" value="ECO:0007669"/>
    <property type="project" value="InterPro"/>
</dbReference>
<proteinExistence type="predicted"/>
<dbReference type="InterPro" id="IPR000014">
    <property type="entry name" value="PAS"/>
</dbReference>
<comment type="caution">
    <text evidence="5">The sequence shown here is derived from an EMBL/GenBank/DDBJ whole genome shotgun (WGS) entry which is preliminary data.</text>
</comment>
<accession>A0A4Q0XDU2</accession>
<dbReference type="AlphaFoldDB" id="A0A4Q0XDU2"/>
<evidence type="ECO:0000256" key="1">
    <source>
        <dbReference type="ARBA" id="ARBA00023015"/>
    </source>
</evidence>
<dbReference type="PROSITE" id="PS00041">
    <property type="entry name" value="HTH_ARAC_FAMILY_1"/>
    <property type="match status" value="1"/>
</dbReference>
<dbReference type="PROSITE" id="PS01124">
    <property type="entry name" value="HTH_ARAC_FAMILY_2"/>
    <property type="match status" value="1"/>
</dbReference>
<keyword evidence="2" id="KW-0238">DNA-binding</keyword>
<dbReference type="Gene3D" id="1.10.10.60">
    <property type="entry name" value="Homeodomain-like"/>
    <property type="match status" value="1"/>
</dbReference>
<dbReference type="OrthoDB" id="1451418at2"/>
<dbReference type="GO" id="GO:0003700">
    <property type="term" value="F:DNA-binding transcription factor activity"/>
    <property type="evidence" value="ECO:0007669"/>
    <property type="project" value="InterPro"/>
</dbReference>
<organism evidence="5 6">
    <name type="scientific">Gelidibacter gilvus</name>
    <dbReference type="NCBI Taxonomy" id="59602"/>
    <lineage>
        <taxon>Bacteria</taxon>
        <taxon>Pseudomonadati</taxon>
        <taxon>Bacteroidota</taxon>
        <taxon>Flavobacteriia</taxon>
        <taxon>Flavobacteriales</taxon>
        <taxon>Flavobacteriaceae</taxon>
        <taxon>Gelidibacter</taxon>
    </lineage>
</organism>
<dbReference type="EMBL" id="SDDZ01000011">
    <property type="protein sequence ID" value="RXJ45688.1"/>
    <property type="molecule type" value="Genomic_DNA"/>
</dbReference>
<dbReference type="PANTHER" id="PTHR43280">
    <property type="entry name" value="ARAC-FAMILY TRANSCRIPTIONAL REGULATOR"/>
    <property type="match status" value="1"/>
</dbReference>
<evidence type="ECO:0000259" key="4">
    <source>
        <dbReference type="PROSITE" id="PS01124"/>
    </source>
</evidence>
<dbReference type="Gene3D" id="3.30.450.20">
    <property type="entry name" value="PAS domain"/>
    <property type="match status" value="1"/>
</dbReference>
<dbReference type="PANTHER" id="PTHR43280:SF2">
    <property type="entry name" value="HTH-TYPE TRANSCRIPTIONAL REGULATOR EXSA"/>
    <property type="match status" value="1"/>
</dbReference>
<gene>
    <name evidence="5" type="ORF">ESZ48_14920</name>
</gene>
<dbReference type="NCBIfam" id="TIGR00229">
    <property type="entry name" value="sensory_box"/>
    <property type="match status" value="1"/>
</dbReference>
<evidence type="ECO:0000256" key="2">
    <source>
        <dbReference type="ARBA" id="ARBA00023125"/>
    </source>
</evidence>
<evidence type="ECO:0000313" key="5">
    <source>
        <dbReference type="EMBL" id="RXJ45688.1"/>
    </source>
</evidence>
<dbReference type="CDD" id="cd00130">
    <property type="entry name" value="PAS"/>
    <property type="match status" value="1"/>
</dbReference>
<dbReference type="InterPro" id="IPR035965">
    <property type="entry name" value="PAS-like_dom_sf"/>
</dbReference>
<keyword evidence="3" id="KW-0804">Transcription</keyword>
<evidence type="ECO:0000256" key="3">
    <source>
        <dbReference type="ARBA" id="ARBA00023163"/>
    </source>
</evidence>
<protein>
    <submittedName>
        <fullName evidence="5">Helix-turn-helix domain-containing protein</fullName>
    </submittedName>
</protein>
<dbReference type="InterPro" id="IPR009057">
    <property type="entry name" value="Homeodomain-like_sf"/>
</dbReference>
<dbReference type="RefSeq" id="WP_129018308.1">
    <property type="nucleotide sequence ID" value="NZ_SDDZ01000011.1"/>
</dbReference>
<dbReference type="InterPro" id="IPR018062">
    <property type="entry name" value="HTH_AraC-typ_CS"/>
</dbReference>
<evidence type="ECO:0000313" key="6">
    <source>
        <dbReference type="Proteomes" id="UP000289792"/>
    </source>
</evidence>